<keyword evidence="2" id="KW-0808">Transferase</keyword>
<protein>
    <submittedName>
        <fullName evidence="2">SETMR methyltransferase</fullName>
    </submittedName>
</protein>
<accession>A0A836K3U9</accession>
<dbReference type="AlphaFoldDB" id="A0A836K3U9"/>
<dbReference type="InterPro" id="IPR043502">
    <property type="entry name" value="DNA/RNA_pol_sf"/>
</dbReference>
<dbReference type="GO" id="GO:0032259">
    <property type="term" value="P:methylation"/>
    <property type="evidence" value="ECO:0007669"/>
    <property type="project" value="UniProtKB-KW"/>
</dbReference>
<feature type="non-terminal residue" evidence="2">
    <location>
        <position position="1204"/>
    </location>
</feature>
<dbReference type="SUPFAM" id="SSF56672">
    <property type="entry name" value="DNA/RNA polymerases"/>
    <property type="match status" value="1"/>
</dbReference>
<keyword evidence="2" id="KW-0489">Methyltransferase</keyword>
<comment type="caution">
    <text evidence="2">The sequence shown here is derived from an EMBL/GenBank/DDBJ whole genome shotgun (WGS) entry which is preliminary data.</text>
</comment>
<dbReference type="Proteomes" id="UP000670152">
    <property type="component" value="Unassembled WGS sequence"/>
</dbReference>
<evidence type="ECO:0000256" key="1">
    <source>
        <dbReference type="SAM" id="MobiDB-lite"/>
    </source>
</evidence>
<dbReference type="OrthoDB" id="414982at2759"/>
<dbReference type="GO" id="GO:0008168">
    <property type="term" value="F:methyltransferase activity"/>
    <property type="evidence" value="ECO:0007669"/>
    <property type="project" value="UniProtKB-KW"/>
</dbReference>
<name>A0A836K3U9_9HYME</name>
<dbReference type="GO" id="GO:0071897">
    <property type="term" value="P:DNA biosynthetic process"/>
    <property type="evidence" value="ECO:0007669"/>
    <property type="project" value="UniProtKB-ARBA"/>
</dbReference>
<dbReference type="GO" id="GO:0003676">
    <property type="term" value="F:nucleic acid binding"/>
    <property type="evidence" value="ECO:0007669"/>
    <property type="project" value="InterPro"/>
</dbReference>
<evidence type="ECO:0000313" key="3">
    <source>
        <dbReference type="Proteomes" id="UP000670152"/>
    </source>
</evidence>
<gene>
    <name evidence="2" type="primary">Setmar_138</name>
    <name evidence="2" type="ORF">G6Z77_0002886</name>
</gene>
<reference evidence="2 3" key="1">
    <citation type="submission" date="2020-02" db="EMBL/GenBank/DDBJ databases">
        <title>Relaxed selection underlies rapid genomic changes in the transitions from sociality to social parasitism in ants.</title>
        <authorList>
            <person name="Bi X."/>
        </authorList>
    </citation>
    <scope>NUCLEOTIDE SEQUENCE [LARGE SCALE GENOMIC DNA]</scope>
    <source>
        <strain evidence="2">BGI-DK2014b</strain>
        <tissue evidence="2">Whole body</tissue>
    </source>
</reference>
<keyword evidence="3" id="KW-1185">Reference proteome</keyword>
<sequence>NMAYTNEEYYDILMVLGECHGQHVPYELKPRDVERRFFTCEQLIQRQQRKGFLQTLGEYSDLYLKTDVLLLADIFENFRDSCITSYGLDRSYYYALSNAMLKHTHVNFELLTDVDMVLFIECFCSTHEKPGKQEEKLLATLYNKKRYVIHYRNLQQCTRHGLRIAKIHRILQFAQSLWLREYIELNTNFKTLTKNEFEKILFKLMNNAVFGKTMENVRNHVDVKLLTKWEGRYSVEAMFTKLNFHSKSGFFENLVAIEIRKSRCGSCPGTYFSHCVSKICLYEFHHEYILPLFHEKCKIMYTDTDSLIYHVAGLTAKMYALRVESKSQNQRPPKSSEIHPESHVAKRAIDAPGCVLCKIRHNVMMCEKSADVSALTAVHRDEDCKVILLATARIIVADRHGNPHPVRALLPIPSLLLGAEVCSIILQEGLRKGSAVLRHDCYVDDIVTGAYTKGEVIAIQTEFCQLCMVGGFPLKKWTANHPKILFGISADHCLTDSRSWEHDSHATLGLQWHPVDDIFTFSIRSTVAKFTKREVLSETALKVCELAEATSISHDTVILHKQLGMKKLLIRWVPCLLTVDHKRDRVTISKQCLQMFQRNPDKFLCRFITVDETWIHYFSSETKEQSKQWTSPWNEPAPKKTKTVNNSFWSSSHLPRINLPTFDGSFDKWESFRDKFKSMIDNKRRFIMIHLQSIFNLPLLHKCFVNVRVLLDQGSVSMFSSKSLAQCLRLSRINRSVSITGINEAFEYREFLAEYEALSHIKEQTYYIPHHAILRDNSATTRLRVMFNASCHTSNGMSLNDPNAVMPISLRVYCRYRQNVLANLVDPRDTDYQRIVWQPTPGELLTVTYGIAAASYLALRVLDQLIDDKGAEFSLAEIPAEIPRIKKGDFCLQKWASNTTALLSDLDSADHDLAIHKVLQDDEHLKVLGILWNPKLDIFQFRVTVPSSPERTKNAQRLPCLHAINIPRWITYGSHCGASHSLDAFRALCELPNLECHCWTDFTITLAWLSQSPFQWKTFVANRVSAVQSFLSGVSWRPTHTNPTDCASCGLAPDTVPKNSPLSVLKPYMNEDGLIRIRGRLCRACLPRATRNPIVLRAHPLLVLIIQHHHLRTLHAGSQLMLKTDVRSVQHHLKQCIDLHTLTFEEMSTLLCQIEQHIIEGFWRSWSSNYRITACHPGDDDLTRVITVKTGRSDKRRTVFYPSR</sequence>
<dbReference type="EMBL" id="JAANIB010002730">
    <property type="protein sequence ID" value="KAG5339771.1"/>
    <property type="molecule type" value="Genomic_DNA"/>
</dbReference>
<feature type="region of interest" description="Disordered" evidence="1">
    <location>
        <begin position="325"/>
        <end position="344"/>
    </location>
</feature>
<evidence type="ECO:0000313" key="2">
    <source>
        <dbReference type="EMBL" id="KAG5339771.1"/>
    </source>
</evidence>
<dbReference type="PANTHER" id="PTHR47331">
    <property type="entry name" value="PHD-TYPE DOMAIN-CONTAINING PROTEIN"/>
    <property type="match status" value="1"/>
</dbReference>
<feature type="compositionally biased region" description="Basic and acidic residues" evidence="1">
    <location>
        <begin position="334"/>
        <end position="344"/>
    </location>
</feature>
<proteinExistence type="predicted"/>
<organism evidence="2 3">
    <name type="scientific">Acromyrmex heyeri</name>
    <dbReference type="NCBI Taxonomy" id="230685"/>
    <lineage>
        <taxon>Eukaryota</taxon>
        <taxon>Metazoa</taxon>
        <taxon>Ecdysozoa</taxon>
        <taxon>Arthropoda</taxon>
        <taxon>Hexapoda</taxon>
        <taxon>Insecta</taxon>
        <taxon>Pterygota</taxon>
        <taxon>Neoptera</taxon>
        <taxon>Endopterygota</taxon>
        <taxon>Hymenoptera</taxon>
        <taxon>Apocrita</taxon>
        <taxon>Aculeata</taxon>
        <taxon>Formicoidea</taxon>
        <taxon>Formicidae</taxon>
        <taxon>Myrmicinae</taxon>
        <taxon>Acromyrmex</taxon>
    </lineage>
</organism>
<dbReference type="InterPro" id="IPR036397">
    <property type="entry name" value="RNaseH_sf"/>
</dbReference>
<dbReference type="Gene3D" id="3.30.420.10">
    <property type="entry name" value="Ribonuclease H-like superfamily/Ribonuclease H"/>
    <property type="match status" value="1"/>
</dbReference>
<feature type="non-terminal residue" evidence="2">
    <location>
        <position position="1"/>
    </location>
</feature>